<feature type="compositionally biased region" description="Basic and acidic residues" evidence="1">
    <location>
        <begin position="306"/>
        <end position="324"/>
    </location>
</feature>
<evidence type="ECO:0000313" key="2">
    <source>
        <dbReference type="Proteomes" id="UP000085678"/>
    </source>
</evidence>
<dbReference type="PANTHER" id="PTHR16049:SF8">
    <property type="entry name" value="IQ DOMAIN-CONTAINING PROTEIN C"/>
    <property type="match status" value="1"/>
</dbReference>
<dbReference type="OrthoDB" id="6161953at2759"/>
<dbReference type="AlphaFoldDB" id="A0A1S3K028"/>
<proteinExistence type="predicted"/>
<dbReference type="Proteomes" id="UP000085678">
    <property type="component" value="Unplaced"/>
</dbReference>
<dbReference type="RefSeq" id="XP_013416005.1">
    <property type="nucleotide sequence ID" value="XM_013560551.1"/>
</dbReference>
<feature type="compositionally biased region" description="Polar residues" evidence="1">
    <location>
        <begin position="251"/>
        <end position="266"/>
    </location>
</feature>
<dbReference type="InterPro" id="IPR042506">
    <property type="entry name" value="IQCC"/>
</dbReference>
<protein>
    <submittedName>
        <fullName evidence="3">Uncharacterized protein LOC106177704</fullName>
    </submittedName>
</protein>
<keyword evidence="2" id="KW-1185">Reference proteome</keyword>
<feature type="compositionally biased region" description="Polar residues" evidence="1">
    <location>
        <begin position="381"/>
        <end position="394"/>
    </location>
</feature>
<feature type="compositionally biased region" description="Basic and acidic residues" evidence="1">
    <location>
        <begin position="349"/>
        <end position="361"/>
    </location>
</feature>
<feature type="region of interest" description="Disordered" evidence="1">
    <location>
        <begin position="104"/>
        <end position="202"/>
    </location>
</feature>
<name>A0A1S3K028_LINAN</name>
<gene>
    <name evidence="3" type="primary">LOC106177704</name>
</gene>
<feature type="compositionally biased region" description="Polar residues" evidence="1">
    <location>
        <begin position="406"/>
        <end position="419"/>
    </location>
</feature>
<accession>A0A1S3K028</accession>
<reference evidence="3" key="1">
    <citation type="submission" date="2025-08" db="UniProtKB">
        <authorList>
            <consortium name="RefSeq"/>
        </authorList>
    </citation>
    <scope>IDENTIFICATION</scope>
    <source>
        <tissue evidence="3">Gonads</tissue>
    </source>
</reference>
<feature type="compositionally biased region" description="Polar residues" evidence="1">
    <location>
        <begin position="161"/>
        <end position="178"/>
    </location>
</feature>
<feature type="region of interest" description="Disordered" evidence="1">
    <location>
        <begin position="217"/>
        <end position="438"/>
    </location>
</feature>
<dbReference type="KEGG" id="lak:106177704"/>
<feature type="compositionally biased region" description="Basic and acidic residues" evidence="1">
    <location>
        <begin position="131"/>
        <end position="150"/>
    </location>
</feature>
<dbReference type="InParanoid" id="A0A1S3K028"/>
<evidence type="ECO:0000313" key="3">
    <source>
        <dbReference type="RefSeq" id="XP_013416005.1"/>
    </source>
</evidence>
<feature type="compositionally biased region" description="Polar residues" evidence="1">
    <location>
        <begin position="325"/>
        <end position="338"/>
    </location>
</feature>
<organism evidence="2 3">
    <name type="scientific">Lingula anatina</name>
    <name type="common">Brachiopod</name>
    <name type="synonym">Lingula unguis</name>
    <dbReference type="NCBI Taxonomy" id="7574"/>
    <lineage>
        <taxon>Eukaryota</taxon>
        <taxon>Metazoa</taxon>
        <taxon>Spiralia</taxon>
        <taxon>Lophotrochozoa</taxon>
        <taxon>Brachiopoda</taxon>
        <taxon>Linguliformea</taxon>
        <taxon>Lingulata</taxon>
        <taxon>Lingulida</taxon>
        <taxon>Linguloidea</taxon>
        <taxon>Lingulidae</taxon>
        <taxon>Lingula</taxon>
    </lineage>
</organism>
<dbReference type="PROSITE" id="PS50096">
    <property type="entry name" value="IQ"/>
    <property type="match status" value="1"/>
</dbReference>
<feature type="compositionally biased region" description="Basic and acidic residues" evidence="1">
    <location>
        <begin position="267"/>
        <end position="295"/>
    </location>
</feature>
<sequence length="502" mass="55735">MAVSLSESFSSYDGEEDAIIRIQAFLRGTLTRKSLQEVQKEYESIVAEVEDDDYRTHVDWKCHHLCLPLVHREGKGRCVRPPTLPRLSHDNTNNMGSHLLVKTPEKPAQARCSQGQNVDPSGGRNGTGETENFHVKSDKKDRECFREDNRSQLSKLGIQVESESSPNTLTLHGNSKGNYDSPDDVPEHPFEDDTVSGGESQGHLEPLVCDILASLSADSEDSDTDPVQQNRSLHRSNPGHPRNNEAFPQDTDITVTVPPSTGQEAYTTRENDMDVSEAEKHETENCREIGAKVSKDLGNTSNGSPFKKDKIRAAKEQTKLKDQEPSGTKLTPTSQINGAVSPPASPFPVREEIANQPRRDYQLNSQSPSGLHPGREETADQSRQAYQLNSQSPSGLHPGREETADQSRQAYQLNSQSPSGLHPGRRSKGPHDSSAVSEMTSVWDTMLSMEEAALVSTEYPRDVKSLQELRSNVAMELLWVQQAIESRKNYLRLKTKMQDQSS</sequence>
<dbReference type="GeneID" id="106177704"/>
<evidence type="ECO:0000256" key="1">
    <source>
        <dbReference type="SAM" id="MobiDB-lite"/>
    </source>
</evidence>
<dbReference type="PANTHER" id="PTHR16049">
    <property type="entry name" value="IQ DOMAIN-CONTAINING PROTEIN C"/>
    <property type="match status" value="1"/>
</dbReference>